<feature type="region of interest" description="Disordered" evidence="1">
    <location>
        <begin position="248"/>
        <end position="272"/>
    </location>
</feature>
<feature type="region of interest" description="Disordered" evidence="1">
    <location>
        <begin position="299"/>
        <end position="368"/>
    </location>
</feature>
<evidence type="ECO:0000259" key="2">
    <source>
        <dbReference type="PROSITE" id="PS51411"/>
    </source>
</evidence>
<dbReference type="RefSeq" id="XP_033389242.1">
    <property type="nucleotide sequence ID" value="XM_033531490.1"/>
</dbReference>
<keyword evidence="4" id="KW-1185">Reference proteome</keyword>
<feature type="compositionally biased region" description="Low complexity" evidence="1">
    <location>
        <begin position="669"/>
        <end position="689"/>
    </location>
</feature>
<name>A0A6A5Y6Q9_9PLEO</name>
<reference evidence="3" key="1">
    <citation type="journal article" date="2020" name="Stud. Mycol.">
        <title>101 Dothideomycetes genomes: a test case for predicting lifestyles and emergence of pathogens.</title>
        <authorList>
            <person name="Haridas S."/>
            <person name="Albert R."/>
            <person name="Binder M."/>
            <person name="Bloem J."/>
            <person name="Labutti K."/>
            <person name="Salamov A."/>
            <person name="Andreopoulos B."/>
            <person name="Baker S."/>
            <person name="Barry K."/>
            <person name="Bills G."/>
            <person name="Bluhm B."/>
            <person name="Cannon C."/>
            <person name="Castanera R."/>
            <person name="Culley D."/>
            <person name="Daum C."/>
            <person name="Ezra D."/>
            <person name="Gonzalez J."/>
            <person name="Henrissat B."/>
            <person name="Kuo A."/>
            <person name="Liang C."/>
            <person name="Lipzen A."/>
            <person name="Lutzoni F."/>
            <person name="Magnuson J."/>
            <person name="Mondo S."/>
            <person name="Nolan M."/>
            <person name="Ohm R."/>
            <person name="Pangilinan J."/>
            <person name="Park H.-J."/>
            <person name="Ramirez L."/>
            <person name="Alfaro M."/>
            <person name="Sun H."/>
            <person name="Tritt A."/>
            <person name="Yoshinaga Y."/>
            <person name="Zwiers L.-H."/>
            <person name="Turgeon B."/>
            <person name="Goodwin S."/>
            <person name="Spatafora J."/>
            <person name="Crous P."/>
            <person name="Grigoriev I."/>
        </authorList>
    </citation>
    <scope>NUCLEOTIDE SEQUENCE</scope>
    <source>
        <strain evidence="3">CBS 175.79</strain>
    </source>
</reference>
<dbReference type="Pfam" id="PF04468">
    <property type="entry name" value="PSP1"/>
    <property type="match status" value="1"/>
</dbReference>
<dbReference type="InterPro" id="IPR007557">
    <property type="entry name" value="PSP1_C"/>
</dbReference>
<sequence>MSSATFKGGLSAGGPAFTDKAKLAMRRPTPDSDVLASSDDEHTPVVTRPAPANPYPAGRRPSSGWLQDIQPNRKFSLPSVSFAGSNPTTPSLESPQQTRPGTSGFSWNTASFTAVPGSATRLKEVVPSPTSANPDRPLPSPTNIESDEGINFLLNQQNPIRKSVRSQSYSVGQADLDNSAAFSTRLRSSLRHRPSKPSLLGDGIAQLAQLREDEFDEIESSNGSEQGIRLPLGYWEREQKSALLKQAAVQNARAPYRPSASPSGQRRKQTMPRSNTDFAIDELDHDDHHSDAPRSLTRRFSEHATGMVSGDPLGRRHSFATYPSNPPALQLSTLPGHDEVDEDLVSPHAQQQQQPGSPVNQEPFDPASYFAGYGPASRAINASAISAAHPAPIAPNPHTGPANTNPYAVPAVMGRPGRRLYVVVFKCSRAEIYYTYDNTGLEIRRGDLVIVEGDRGCDLGQVSHADVSMEDAKKYKAEASDEHYRWLVMFSQYSLAGTSNDSGMLGALARANGFPNNINRGALTNPGTAQDQTQELKPKMIKRLAQQHEIAALRDKEGQEAKAKRVGALKAAEHKFPMEILDAEYQADHNKLTYFYYAETYVNFNDLVVDLFKQYKVRIWMSAVNPASVVNPAGTSQIQPPSAIGPGAILHNRSPNSAAAVGPGFGSSANAFRQNNRQQGRNNQNANRGAYDEGGYYPFANQLQGYPSQSQYGINQWAATPQGPDMFGRYPGYPGNGGTPLNNFGGWYPPGTFSSSPAFNASAGNAAYRNGPPANGPGAGGAQPAYPPNPAASDSYNKAGNSGSTNDGGANGAQAFNYGNDFVYNNPYASTSTAGGAYDPAMVAAALQSMSFGNFNN</sequence>
<protein>
    <recommendedName>
        <fullName evidence="2">PSP1 C-terminal domain-containing protein</fullName>
    </recommendedName>
</protein>
<dbReference type="AlphaFoldDB" id="A0A6A5Y6Q9"/>
<feature type="region of interest" description="Disordered" evidence="1">
    <location>
        <begin position="661"/>
        <end position="693"/>
    </location>
</feature>
<evidence type="ECO:0000313" key="4">
    <source>
        <dbReference type="Proteomes" id="UP000799778"/>
    </source>
</evidence>
<feature type="compositionally biased region" description="Polar residues" evidence="1">
    <location>
        <begin position="794"/>
        <end position="808"/>
    </location>
</feature>
<dbReference type="PANTHER" id="PTHR43830:SF3">
    <property type="entry name" value="PROTEIN PSP1"/>
    <property type="match status" value="1"/>
</dbReference>
<dbReference type="OrthoDB" id="243127at2759"/>
<dbReference type="InterPro" id="IPR047767">
    <property type="entry name" value="PSP1-like"/>
</dbReference>
<evidence type="ECO:0000256" key="1">
    <source>
        <dbReference type="SAM" id="MobiDB-lite"/>
    </source>
</evidence>
<feature type="domain" description="PSP1 C-terminal" evidence="2">
    <location>
        <begin position="539"/>
        <end position="624"/>
    </location>
</feature>
<gene>
    <name evidence="3" type="ORF">BU24DRAFT_456929</name>
</gene>
<dbReference type="GO" id="GO:0005737">
    <property type="term" value="C:cytoplasm"/>
    <property type="evidence" value="ECO:0007669"/>
    <property type="project" value="TreeGrafter"/>
</dbReference>
<dbReference type="GeneID" id="54288887"/>
<evidence type="ECO:0000313" key="3">
    <source>
        <dbReference type="EMBL" id="KAF2020903.1"/>
    </source>
</evidence>
<dbReference type="PANTHER" id="PTHR43830">
    <property type="entry name" value="PROTEIN PSP1"/>
    <property type="match status" value="1"/>
</dbReference>
<accession>A0A6A5Y6Q9</accession>
<organism evidence="3 4">
    <name type="scientific">Aaosphaeria arxii CBS 175.79</name>
    <dbReference type="NCBI Taxonomy" id="1450172"/>
    <lineage>
        <taxon>Eukaryota</taxon>
        <taxon>Fungi</taxon>
        <taxon>Dikarya</taxon>
        <taxon>Ascomycota</taxon>
        <taxon>Pezizomycotina</taxon>
        <taxon>Dothideomycetes</taxon>
        <taxon>Pleosporomycetidae</taxon>
        <taxon>Pleosporales</taxon>
        <taxon>Pleosporales incertae sedis</taxon>
        <taxon>Aaosphaeria</taxon>
    </lineage>
</organism>
<feature type="region of interest" description="Disordered" evidence="1">
    <location>
        <begin position="770"/>
        <end position="808"/>
    </location>
</feature>
<feature type="region of interest" description="Disordered" evidence="1">
    <location>
        <begin position="1"/>
        <end position="146"/>
    </location>
</feature>
<proteinExistence type="predicted"/>
<dbReference type="Proteomes" id="UP000799778">
    <property type="component" value="Unassembled WGS sequence"/>
</dbReference>
<dbReference type="EMBL" id="ML978066">
    <property type="protein sequence ID" value="KAF2020903.1"/>
    <property type="molecule type" value="Genomic_DNA"/>
</dbReference>
<feature type="compositionally biased region" description="Polar residues" evidence="1">
    <location>
        <begin position="78"/>
        <end position="112"/>
    </location>
</feature>
<dbReference type="PROSITE" id="PS51411">
    <property type="entry name" value="PSP1_C"/>
    <property type="match status" value="1"/>
</dbReference>